<reference evidence="1" key="2">
    <citation type="submission" date="2020-09" db="EMBL/GenBank/DDBJ databases">
        <authorList>
            <person name="Sun Q."/>
            <person name="Kim S."/>
        </authorList>
    </citation>
    <scope>NUCLEOTIDE SEQUENCE</scope>
    <source>
        <strain evidence="1">KCTC 42249</strain>
    </source>
</reference>
<sequence>MEIAEEGLWRVLREYQIVSGARTMPAQQTRFMQVRGRGAFVYMMSNGMFEPAADLGATVQDGQLAGFIHAIDQP</sequence>
<organism evidence="1 2">
    <name type="scientific">Tianweitania populi</name>
    <dbReference type="NCBI Taxonomy" id="1607949"/>
    <lineage>
        <taxon>Bacteria</taxon>
        <taxon>Pseudomonadati</taxon>
        <taxon>Pseudomonadota</taxon>
        <taxon>Alphaproteobacteria</taxon>
        <taxon>Hyphomicrobiales</taxon>
        <taxon>Phyllobacteriaceae</taxon>
        <taxon>Tianweitania</taxon>
    </lineage>
</organism>
<accession>A0A8J3DXI3</accession>
<comment type="caution">
    <text evidence="1">The sequence shown here is derived from an EMBL/GenBank/DDBJ whole genome shotgun (WGS) entry which is preliminary data.</text>
</comment>
<dbReference type="EMBL" id="BMZQ01000003">
    <property type="protein sequence ID" value="GHD20757.1"/>
    <property type="molecule type" value="Genomic_DNA"/>
</dbReference>
<evidence type="ECO:0000313" key="2">
    <source>
        <dbReference type="Proteomes" id="UP000630142"/>
    </source>
</evidence>
<dbReference type="Proteomes" id="UP000630142">
    <property type="component" value="Unassembled WGS sequence"/>
</dbReference>
<keyword evidence="2" id="KW-1185">Reference proteome</keyword>
<protein>
    <submittedName>
        <fullName evidence="1">Uncharacterized protein</fullName>
    </submittedName>
</protein>
<proteinExistence type="predicted"/>
<gene>
    <name evidence="1" type="ORF">GCM10016234_33360</name>
</gene>
<dbReference type="Gene3D" id="3.40.630.10">
    <property type="entry name" value="Zn peptidases"/>
    <property type="match status" value="1"/>
</dbReference>
<dbReference type="AlphaFoldDB" id="A0A8J3DXI3"/>
<reference evidence="1" key="1">
    <citation type="journal article" date="2014" name="Int. J. Syst. Evol. Microbiol.">
        <title>Complete genome sequence of Corynebacterium casei LMG S-19264T (=DSM 44701T), isolated from a smear-ripened cheese.</title>
        <authorList>
            <consortium name="US DOE Joint Genome Institute (JGI-PGF)"/>
            <person name="Walter F."/>
            <person name="Albersmeier A."/>
            <person name="Kalinowski J."/>
            <person name="Ruckert C."/>
        </authorList>
    </citation>
    <scope>NUCLEOTIDE SEQUENCE</scope>
    <source>
        <strain evidence="1">KCTC 42249</strain>
    </source>
</reference>
<name>A0A8J3DXI3_9HYPH</name>
<evidence type="ECO:0000313" key="1">
    <source>
        <dbReference type="EMBL" id="GHD20757.1"/>
    </source>
</evidence>